<reference evidence="2 3" key="1">
    <citation type="submission" date="2018-06" db="EMBL/GenBank/DDBJ databases">
        <title>Streptomyces reniochalinae sp. nov. and Streptomyces diacarnus sp. nov. from marine sponges.</title>
        <authorList>
            <person name="Li L."/>
        </authorList>
    </citation>
    <scope>NUCLEOTIDE SEQUENCE [LARGE SCALE GENOMIC DNA]</scope>
    <source>
        <strain evidence="2 3">LHW50302</strain>
    </source>
</reference>
<dbReference type="PANTHER" id="PTHR33973">
    <property type="entry name" value="OS07G0153300 PROTEIN"/>
    <property type="match status" value="1"/>
</dbReference>
<dbReference type="EMBL" id="QOIM01000040">
    <property type="protein sequence ID" value="RCG15791.1"/>
    <property type="molecule type" value="Genomic_DNA"/>
</dbReference>
<dbReference type="Proteomes" id="UP000253507">
    <property type="component" value="Unassembled WGS sequence"/>
</dbReference>
<keyword evidence="3" id="KW-1185">Reference proteome</keyword>
<protein>
    <submittedName>
        <fullName evidence="2">DUF1365 domain-containing protein</fullName>
    </submittedName>
</protein>
<evidence type="ECO:0000256" key="1">
    <source>
        <dbReference type="SAM" id="MobiDB-lite"/>
    </source>
</evidence>
<accession>A0A367ECM9</accession>
<proteinExistence type="predicted"/>
<dbReference type="Pfam" id="PF07103">
    <property type="entry name" value="DUF1365"/>
    <property type="match status" value="1"/>
</dbReference>
<feature type="region of interest" description="Disordered" evidence="1">
    <location>
        <begin position="1"/>
        <end position="25"/>
    </location>
</feature>
<comment type="caution">
    <text evidence="2">The sequence shown here is derived from an EMBL/GenBank/DDBJ whole genome shotgun (WGS) entry which is preliminary data.</text>
</comment>
<dbReference type="PANTHER" id="PTHR33973:SF4">
    <property type="entry name" value="OS07G0153300 PROTEIN"/>
    <property type="match status" value="1"/>
</dbReference>
<dbReference type="AlphaFoldDB" id="A0A367ECM9"/>
<dbReference type="OrthoDB" id="9778801at2"/>
<gene>
    <name evidence="2" type="ORF">DQ392_22225</name>
</gene>
<evidence type="ECO:0000313" key="2">
    <source>
        <dbReference type="EMBL" id="RCG15791.1"/>
    </source>
</evidence>
<name>A0A367ECM9_9ACTN</name>
<sequence length="270" mass="30488">MSPRPPSNGARKTTRRTPLQDPGPGPFTPALYRCVIAHARTHPVRHAFRFRTSMWLTDVDEPPRLPRLLRPLARFEPRDHFGGTAPTVRAGLERYVAAQGVDLEGGRVLMLAHARVFGHVFNPLTLYWCHGAAGQLVCVVAEVHNTYGERHCYLLRPDADGVARTDKEFYVSPFFPVDGGYRMRLPLPDTRLRLTVQLERGGHRAHVPFTASVHGERRPATVRELLRATARHPWPTLAVTVGIRAHGIRLWLRGLPVRPRPHHPQQKGLH</sequence>
<dbReference type="InterPro" id="IPR010775">
    <property type="entry name" value="DUF1365"/>
</dbReference>
<evidence type="ECO:0000313" key="3">
    <source>
        <dbReference type="Proteomes" id="UP000253507"/>
    </source>
</evidence>
<organism evidence="2 3">
    <name type="scientific">Streptomyces reniochalinae</name>
    <dbReference type="NCBI Taxonomy" id="2250578"/>
    <lineage>
        <taxon>Bacteria</taxon>
        <taxon>Bacillati</taxon>
        <taxon>Actinomycetota</taxon>
        <taxon>Actinomycetes</taxon>
        <taxon>Kitasatosporales</taxon>
        <taxon>Streptomycetaceae</taxon>
        <taxon>Streptomyces</taxon>
    </lineage>
</organism>